<dbReference type="EMBL" id="BLLH01000002">
    <property type="protein sequence ID" value="GFH40295.1"/>
    <property type="molecule type" value="Genomic_DNA"/>
</dbReference>
<keyword evidence="5" id="KW-1185">Reference proteome</keyword>
<feature type="domain" description="Ferritin/DPS" evidence="3">
    <location>
        <begin position="8"/>
        <end position="149"/>
    </location>
</feature>
<reference evidence="4 5" key="1">
    <citation type="submission" date="2020-02" db="EMBL/GenBank/DDBJ databases">
        <title>Draft genome sequence of Lactococcus sp. Hs20B0-1.</title>
        <authorList>
            <person name="Noda S."/>
            <person name="Yuki M."/>
            <person name="Ohkuma M."/>
        </authorList>
    </citation>
    <scope>NUCLEOTIDE SEQUENCE [LARGE SCALE GENOMIC DNA]</scope>
    <source>
        <strain evidence="4 5">Hs20B0-1</strain>
    </source>
</reference>
<sequence length="153" mass="16902">MSREKTQAVLNQSVADLSKASALVHQVHWYLRGPGFMKLHPKMDDLMDELNAILDELSERLITIGGSPVSTLKEFDELSKVELEPATWGKKTEDRISEVVKAYKYLASAFQDGLDATDEEGDDVTNGMFSDAKGAVEKTIWMLESELGLAPGL</sequence>
<evidence type="ECO:0000313" key="5">
    <source>
        <dbReference type="Proteomes" id="UP000475928"/>
    </source>
</evidence>
<comment type="similarity">
    <text evidence="1 2">Belongs to the Dps family.</text>
</comment>
<evidence type="ECO:0000259" key="3">
    <source>
        <dbReference type="Pfam" id="PF00210"/>
    </source>
</evidence>
<dbReference type="Proteomes" id="UP000475928">
    <property type="component" value="Unassembled WGS sequence"/>
</dbReference>
<evidence type="ECO:0000313" key="4">
    <source>
        <dbReference type="EMBL" id="GFH40295.1"/>
    </source>
</evidence>
<dbReference type="PIRSF" id="PIRSF005900">
    <property type="entry name" value="Dps"/>
    <property type="match status" value="1"/>
</dbReference>
<protein>
    <submittedName>
        <fullName evidence="4">DNA starvation/stationary phase protection protein</fullName>
    </submittedName>
</protein>
<dbReference type="InterPro" id="IPR002177">
    <property type="entry name" value="DPS_DNA-bd"/>
</dbReference>
<dbReference type="GO" id="GO:0008199">
    <property type="term" value="F:ferric iron binding"/>
    <property type="evidence" value="ECO:0007669"/>
    <property type="project" value="InterPro"/>
</dbReference>
<dbReference type="InterPro" id="IPR012347">
    <property type="entry name" value="Ferritin-like"/>
</dbReference>
<dbReference type="RefSeq" id="WP_172355676.1">
    <property type="nucleotide sequence ID" value="NZ_BLLH01000002.1"/>
</dbReference>
<dbReference type="InterPro" id="IPR023188">
    <property type="entry name" value="DPS_DNA-bd_CS"/>
</dbReference>
<dbReference type="PROSITE" id="PS00818">
    <property type="entry name" value="DPS_1"/>
    <property type="match status" value="1"/>
</dbReference>
<dbReference type="PANTHER" id="PTHR42932:SF1">
    <property type="entry name" value="GENERAL STRESS PROTEIN 20U"/>
    <property type="match status" value="1"/>
</dbReference>
<gene>
    <name evidence="4" type="primary">dpsA</name>
    <name evidence="4" type="ORF">Hs20B_06930</name>
</gene>
<dbReference type="PRINTS" id="PR01346">
    <property type="entry name" value="HELNAPAPROT"/>
</dbReference>
<organism evidence="4 5">
    <name type="scientific">Pseudolactococcus insecticola</name>
    <dbReference type="NCBI Taxonomy" id="2709158"/>
    <lineage>
        <taxon>Bacteria</taxon>
        <taxon>Bacillati</taxon>
        <taxon>Bacillota</taxon>
        <taxon>Bacilli</taxon>
        <taxon>Lactobacillales</taxon>
        <taxon>Streptococcaceae</taxon>
        <taxon>Pseudolactococcus</taxon>
    </lineage>
</organism>
<dbReference type="Gene3D" id="1.20.1260.10">
    <property type="match status" value="1"/>
</dbReference>
<dbReference type="InterPro" id="IPR008331">
    <property type="entry name" value="Ferritin_DPS_dom"/>
</dbReference>
<evidence type="ECO:0000256" key="2">
    <source>
        <dbReference type="RuleBase" id="RU003875"/>
    </source>
</evidence>
<dbReference type="InterPro" id="IPR009078">
    <property type="entry name" value="Ferritin-like_SF"/>
</dbReference>
<dbReference type="PANTHER" id="PTHR42932">
    <property type="entry name" value="GENERAL STRESS PROTEIN 20U"/>
    <property type="match status" value="1"/>
</dbReference>
<comment type="caution">
    <text evidence="4">The sequence shown here is derived from an EMBL/GenBank/DDBJ whole genome shotgun (WGS) entry which is preliminary data.</text>
</comment>
<dbReference type="AlphaFoldDB" id="A0A6A0B6D6"/>
<dbReference type="CDD" id="cd01043">
    <property type="entry name" value="DPS"/>
    <property type="match status" value="1"/>
</dbReference>
<dbReference type="GO" id="GO:0016722">
    <property type="term" value="F:oxidoreductase activity, acting on metal ions"/>
    <property type="evidence" value="ECO:0007669"/>
    <property type="project" value="InterPro"/>
</dbReference>
<evidence type="ECO:0000256" key="1">
    <source>
        <dbReference type="ARBA" id="ARBA00009497"/>
    </source>
</evidence>
<accession>A0A6A0B6D6</accession>
<dbReference type="SUPFAM" id="SSF47240">
    <property type="entry name" value="Ferritin-like"/>
    <property type="match status" value="1"/>
</dbReference>
<dbReference type="Pfam" id="PF00210">
    <property type="entry name" value="Ferritin"/>
    <property type="match status" value="1"/>
</dbReference>
<proteinExistence type="inferred from homology"/>
<name>A0A6A0B6D6_9LACT</name>